<comment type="subcellular location">
    <subcellularLocation>
        <location evidence="1">Membrane</location>
        <topology evidence="1">Single-pass membrane protein</topology>
    </subcellularLocation>
</comment>
<dbReference type="PRINTS" id="PR00019">
    <property type="entry name" value="LEURICHRPT"/>
</dbReference>
<evidence type="ECO:0000256" key="8">
    <source>
        <dbReference type="ARBA" id="ARBA00023170"/>
    </source>
</evidence>
<keyword evidence="8" id="KW-0675">Receptor</keyword>
<dbReference type="GO" id="GO:0016020">
    <property type="term" value="C:membrane"/>
    <property type="evidence" value="ECO:0007669"/>
    <property type="project" value="UniProtKB-SubCell"/>
</dbReference>
<accession>M8BZ24</accession>
<evidence type="ECO:0000256" key="4">
    <source>
        <dbReference type="ARBA" id="ARBA00022729"/>
    </source>
</evidence>
<dbReference type="EnsemblPlants" id="EMT30240">
    <property type="protein sequence ID" value="EMT30240"/>
    <property type="gene ID" value="F775_01309"/>
</dbReference>
<dbReference type="SUPFAM" id="SSF52058">
    <property type="entry name" value="L domain-like"/>
    <property type="match status" value="3"/>
</dbReference>
<sequence>MAQTVATGRASGVIGPGQVITLDLSNRNLRSTSGLSLALFNLTSLTNLSLSGNDFGLTSLPSFGFERLTELLSLNFSNTRLFGQIPIGIGHLQILRTLDLYSHIDWPGYAHNDLYLRDPSFQTFVSNFCNLRNLYLDNVQIHWMVLFILQFSQLRFLATMDLGLNGISGKVPGFFAEFPFLRDLTLRANDFEGQFPTNIFLLKYLKHLDLSYNPSLYVQLPDFPPRNGLQSLNLLETNIFGGIPDSFVHLNSLKFLGLSNIGSHKQPITSIANLTSLNGLWLSGSGIEKPMLSWVGRFENLIYLSLHDYNFSGPIPWWIRNCTNLMSLWLRQCSLSGAIPTWIGNLAKLSDLNLSYNRLSGNVPKALFTLPSLQELLLSSNELCGSLEDIPNPISSLLYSIELRDNNFAGHIPKSFFDLTRLQVLLLDSNYFEGTVELGIIWKLNALDFLMLSDNILSVIDVEDGYPLPYLPHIRYLGLAYCNLTIIPGTLRYTNQLSYLDLSNNKIHGVIPSWIWVNWKESMFELNLSNNMFTSLENSPSLVQMDNLKMLDLSSNKLHGTVPIPVTTTSSSALLDWSDNSFSSIIPDFGRYLPNNTIHLDLSRNKLYGNIPGSICTQKQLKILDLSYNNFSGMMPACLIEGSSLGMLKLRDNHLHGILPENIGDGCMLQTIDLNNNQIEGKIPRSLCNCRNLEVLDIGSNQILDTFPSWLGEMSNLRILFLRSNQLYGSIGGLAESDASSKDFSALQIIDLASNNFSGSLSSKWFDMLQRMTENSSDKGNALAFDSRFPGEYYQERLTFKGIDLTFTKILTTFKMLDFSNNAFDVTTVATQTVRLEKNAKASRRTPPHSRNGRRIAESWLEWKPTRLLKQAVALCAVCRCSQERGWWSRGRGSRAKNAVVDVESGCADQACQARCRGSRRGTAGARGRRVGHGRSGDEVVVRRKDDGVDDASQRVCQGRGHIVDEGMHRCCQHRACVDGRR</sequence>
<dbReference type="PROSITE" id="PS51450">
    <property type="entry name" value="LRR"/>
    <property type="match status" value="1"/>
</dbReference>
<evidence type="ECO:0000256" key="7">
    <source>
        <dbReference type="ARBA" id="ARBA00023136"/>
    </source>
</evidence>
<proteinExistence type="predicted"/>
<dbReference type="Pfam" id="PF13855">
    <property type="entry name" value="LRR_8"/>
    <property type="match status" value="1"/>
</dbReference>
<dbReference type="InterPro" id="IPR055414">
    <property type="entry name" value="LRR_R13L4/SHOC2-like"/>
</dbReference>
<keyword evidence="4" id="KW-0732">Signal</keyword>
<keyword evidence="9" id="KW-0325">Glycoprotein</keyword>
<keyword evidence="3" id="KW-0812">Transmembrane</keyword>
<dbReference type="PANTHER" id="PTHR27000:SF783">
    <property type="entry name" value="MALECTIN DOMAIN-CONTAINING PROTEIN"/>
    <property type="match status" value="1"/>
</dbReference>
<dbReference type="Pfam" id="PF00560">
    <property type="entry name" value="LRR_1"/>
    <property type="match status" value="2"/>
</dbReference>
<name>M8BZ24_AEGTA</name>
<keyword evidence="7" id="KW-0472">Membrane</keyword>
<evidence type="ECO:0000256" key="3">
    <source>
        <dbReference type="ARBA" id="ARBA00022692"/>
    </source>
</evidence>
<evidence type="ECO:0000256" key="5">
    <source>
        <dbReference type="ARBA" id="ARBA00022737"/>
    </source>
</evidence>
<dbReference type="InterPro" id="IPR003591">
    <property type="entry name" value="Leu-rich_rpt_typical-subtyp"/>
</dbReference>
<evidence type="ECO:0000313" key="11">
    <source>
        <dbReference type="EnsemblPlants" id="EMT30240"/>
    </source>
</evidence>
<feature type="domain" description="Disease resistance R13L4/SHOC-2-like LRR" evidence="10">
    <location>
        <begin position="148"/>
        <end position="382"/>
    </location>
</feature>
<dbReference type="AlphaFoldDB" id="M8BZ24"/>
<evidence type="ECO:0000256" key="6">
    <source>
        <dbReference type="ARBA" id="ARBA00022989"/>
    </source>
</evidence>
<evidence type="ECO:0000256" key="2">
    <source>
        <dbReference type="ARBA" id="ARBA00022614"/>
    </source>
</evidence>
<dbReference type="SUPFAM" id="SSF52047">
    <property type="entry name" value="RNI-like"/>
    <property type="match status" value="1"/>
</dbReference>
<organism evidence="11">
    <name type="scientific">Aegilops tauschii</name>
    <name type="common">Tausch's goatgrass</name>
    <name type="synonym">Aegilops squarrosa</name>
    <dbReference type="NCBI Taxonomy" id="37682"/>
    <lineage>
        <taxon>Eukaryota</taxon>
        <taxon>Viridiplantae</taxon>
        <taxon>Streptophyta</taxon>
        <taxon>Embryophyta</taxon>
        <taxon>Tracheophyta</taxon>
        <taxon>Spermatophyta</taxon>
        <taxon>Magnoliopsida</taxon>
        <taxon>Liliopsida</taxon>
        <taxon>Poales</taxon>
        <taxon>Poaceae</taxon>
        <taxon>BOP clade</taxon>
        <taxon>Pooideae</taxon>
        <taxon>Triticodae</taxon>
        <taxon>Triticeae</taxon>
        <taxon>Triticinae</taxon>
        <taxon>Aegilops</taxon>
    </lineage>
</organism>
<dbReference type="SMART" id="SM00369">
    <property type="entry name" value="LRR_TYP"/>
    <property type="match status" value="5"/>
</dbReference>
<dbReference type="FunFam" id="3.80.10.10:FF:000041">
    <property type="entry name" value="LRR receptor-like serine/threonine-protein kinase ERECTA"/>
    <property type="match status" value="1"/>
</dbReference>
<dbReference type="FunFam" id="3.80.10.10:FF:000095">
    <property type="entry name" value="LRR receptor-like serine/threonine-protein kinase GSO1"/>
    <property type="match status" value="1"/>
</dbReference>
<keyword evidence="5" id="KW-0677">Repeat</keyword>
<dbReference type="Pfam" id="PF23598">
    <property type="entry name" value="LRR_14"/>
    <property type="match status" value="1"/>
</dbReference>
<evidence type="ECO:0000256" key="1">
    <source>
        <dbReference type="ARBA" id="ARBA00004167"/>
    </source>
</evidence>
<reference evidence="11" key="1">
    <citation type="submission" date="2015-06" db="UniProtKB">
        <authorList>
            <consortium name="EnsemblPlants"/>
        </authorList>
    </citation>
    <scope>IDENTIFICATION</scope>
</reference>
<keyword evidence="6" id="KW-1133">Transmembrane helix</keyword>
<protein>
    <submittedName>
        <fullName evidence="11">LRR receptor-like serine/threonine-protein kinase GSO1</fullName>
    </submittedName>
</protein>
<dbReference type="InterPro" id="IPR032675">
    <property type="entry name" value="LRR_dom_sf"/>
</dbReference>
<evidence type="ECO:0000256" key="9">
    <source>
        <dbReference type="ARBA" id="ARBA00023180"/>
    </source>
</evidence>
<keyword evidence="2" id="KW-0433">Leucine-rich repeat</keyword>
<evidence type="ECO:0000259" key="10">
    <source>
        <dbReference type="Pfam" id="PF23598"/>
    </source>
</evidence>
<dbReference type="Gene3D" id="3.80.10.10">
    <property type="entry name" value="Ribonuclease Inhibitor"/>
    <property type="match status" value="3"/>
</dbReference>
<dbReference type="PANTHER" id="PTHR27000">
    <property type="entry name" value="LEUCINE-RICH REPEAT RECEPTOR-LIKE PROTEIN KINASE FAMILY PROTEIN-RELATED"/>
    <property type="match status" value="1"/>
</dbReference>
<dbReference type="InterPro" id="IPR001611">
    <property type="entry name" value="Leu-rich_rpt"/>
</dbReference>